<accession>A0A845UHL6</accession>
<dbReference type="InterPro" id="IPR021327">
    <property type="entry name" value="DUF2934"/>
</dbReference>
<dbReference type="RefSeq" id="WP_163095555.1">
    <property type="nucleotide sequence ID" value="NZ_CP127523.1"/>
</dbReference>
<sequence length="114" mass="12449">MTESQPKAQVRKTKETSVEPKKPRIRRPATAATPAISPETHAIGARKSGEGAFGVPARTPRNRKRGAVPTLSAEERQRRIAERAYYIAEARGFVGGDCQADWFAAESWVDAQSA</sequence>
<protein>
    <submittedName>
        <fullName evidence="2">DUF2934 domain-containing protein</fullName>
    </submittedName>
</protein>
<feature type="compositionally biased region" description="Basic and acidic residues" evidence="1">
    <location>
        <begin position="12"/>
        <end position="22"/>
    </location>
</feature>
<feature type="region of interest" description="Disordered" evidence="1">
    <location>
        <begin position="1"/>
        <end position="74"/>
    </location>
</feature>
<dbReference type="Pfam" id="PF11154">
    <property type="entry name" value="DUF2934"/>
    <property type="match status" value="1"/>
</dbReference>
<gene>
    <name evidence="2" type="ORF">GL267_00790</name>
</gene>
<dbReference type="EMBL" id="WNJL01000001">
    <property type="protein sequence ID" value="NDU41218.1"/>
    <property type="molecule type" value="Genomic_DNA"/>
</dbReference>
<proteinExistence type="predicted"/>
<comment type="caution">
    <text evidence="2">The sequence shown here is derived from an EMBL/GenBank/DDBJ whole genome shotgun (WGS) entry which is preliminary data.</text>
</comment>
<organism evidence="2">
    <name type="scientific">Acidithiobacillus ferrianus</name>
    <dbReference type="NCBI Taxonomy" id="2678518"/>
    <lineage>
        <taxon>Bacteria</taxon>
        <taxon>Pseudomonadati</taxon>
        <taxon>Pseudomonadota</taxon>
        <taxon>Acidithiobacillia</taxon>
        <taxon>Acidithiobacillales</taxon>
        <taxon>Acidithiobacillaceae</taxon>
        <taxon>Acidithiobacillus</taxon>
    </lineage>
</organism>
<reference evidence="2" key="1">
    <citation type="submission" date="2019-11" db="EMBL/GenBank/DDBJ databases">
        <title>Acidithiobacillus ferrianus sp. nov.: a facultatively anaerobic and extremely acidophilic chemolithoautotroph.</title>
        <authorList>
            <person name="Norris P.R."/>
            <person name="Falagan C."/>
            <person name="Moya-Beltran A."/>
            <person name="Castro M."/>
            <person name="Quatrini R."/>
            <person name="Johnson D.B."/>
        </authorList>
    </citation>
    <scope>NUCLEOTIDE SEQUENCE [LARGE SCALE GENOMIC DNA]</scope>
    <source>
        <strain evidence="2">MG</strain>
    </source>
</reference>
<dbReference type="AlphaFoldDB" id="A0A845UHL6"/>
<evidence type="ECO:0000256" key="1">
    <source>
        <dbReference type="SAM" id="MobiDB-lite"/>
    </source>
</evidence>
<name>A0A845UHL6_9PROT</name>
<evidence type="ECO:0000313" key="2">
    <source>
        <dbReference type="EMBL" id="NDU41218.1"/>
    </source>
</evidence>